<organism evidence="6 7">
    <name type="scientific">Rhizoctonia solani</name>
    <dbReference type="NCBI Taxonomy" id="456999"/>
    <lineage>
        <taxon>Eukaryota</taxon>
        <taxon>Fungi</taxon>
        <taxon>Dikarya</taxon>
        <taxon>Basidiomycota</taxon>
        <taxon>Agaricomycotina</taxon>
        <taxon>Agaricomycetes</taxon>
        <taxon>Cantharellales</taxon>
        <taxon>Ceratobasidiaceae</taxon>
        <taxon>Rhizoctonia</taxon>
    </lineage>
</organism>
<reference evidence="6" key="1">
    <citation type="submission" date="2021-01" db="EMBL/GenBank/DDBJ databases">
        <authorList>
            <person name="Kaushik A."/>
        </authorList>
    </citation>
    <scope>NUCLEOTIDE SEQUENCE</scope>
    <source>
        <strain evidence="6">AG6-10EEA</strain>
    </source>
</reference>
<feature type="repeat" description="WD" evidence="3">
    <location>
        <begin position="1440"/>
        <end position="1474"/>
    </location>
</feature>
<dbReference type="InterPro" id="IPR011047">
    <property type="entry name" value="Quinoprotein_ADH-like_sf"/>
</dbReference>
<dbReference type="InterPro" id="IPR015943">
    <property type="entry name" value="WD40/YVTN_repeat-like_dom_sf"/>
</dbReference>
<evidence type="ECO:0000313" key="6">
    <source>
        <dbReference type="EMBL" id="CAE6505525.1"/>
    </source>
</evidence>
<dbReference type="PRINTS" id="PR00320">
    <property type="entry name" value="GPROTEINBRPT"/>
</dbReference>
<comment type="caution">
    <text evidence="6">The sequence shown here is derived from an EMBL/GenBank/DDBJ whole genome shotgun (WGS) entry which is preliminary data.</text>
</comment>
<dbReference type="PROSITE" id="PS00678">
    <property type="entry name" value="WD_REPEATS_1"/>
    <property type="match status" value="1"/>
</dbReference>
<dbReference type="EMBL" id="CAJMXA010003592">
    <property type="protein sequence ID" value="CAE6505525.1"/>
    <property type="molecule type" value="Genomic_DNA"/>
</dbReference>
<dbReference type="Pfam" id="PF24883">
    <property type="entry name" value="NPHP3_N"/>
    <property type="match status" value="1"/>
</dbReference>
<protein>
    <recommendedName>
        <fullName evidence="5">Nephrocystin 3-like N-terminal domain-containing protein</fullName>
    </recommendedName>
</protein>
<dbReference type="SUPFAM" id="SSF52540">
    <property type="entry name" value="P-loop containing nucleoside triphosphate hydrolases"/>
    <property type="match status" value="1"/>
</dbReference>
<dbReference type="SUPFAM" id="SSF50998">
    <property type="entry name" value="Quinoprotein alcohol dehydrogenase-like"/>
    <property type="match status" value="2"/>
</dbReference>
<dbReference type="PANTHER" id="PTHR19848:SF8">
    <property type="entry name" value="F-BOX AND WD REPEAT DOMAIN CONTAINING 7"/>
    <property type="match status" value="1"/>
</dbReference>
<keyword evidence="2" id="KW-0677">Repeat</keyword>
<dbReference type="InterPro" id="IPR020472">
    <property type="entry name" value="WD40_PAC1"/>
</dbReference>
<dbReference type="CDD" id="cd00200">
    <property type="entry name" value="WD40"/>
    <property type="match status" value="1"/>
</dbReference>
<dbReference type="InterPro" id="IPR056884">
    <property type="entry name" value="NPHP3-like_N"/>
</dbReference>
<feature type="repeat" description="WD" evidence="3">
    <location>
        <begin position="1072"/>
        <end position="1113"/>
    </location>
</feature>
<evidence type="ECO:0000313" key="7">
    <source>
        <dbReference type="Proteomes" id="UP000663853"/>
    </source>
</evidence>
<gene>
    <name evidence="6" type="ORF">RDB_LOCUS119055</name>
</gene>
<sequence length="1554" mass="171284">MPEHTTPDPQLGGGLGSSTVGVDSQGAPPPPVNHSSRTDRLKRWANSSRLRRILDQGVGSVGPLKAITDLVDCIVTPEEVLSGKKEYEALKEELDKTLGTLTQYGDDTASPAITATVESLCKDIGQELQGVKDALKQDRLGRLRESSNDLDEVLSCYNRIRGHLQRVSLNANVSMWKIVDTSATETRLASLQPAKSAHYNSAQAIELKRGPCTEGTRIDVLSQTFGWVGASNPGSVYWMSGMAGTGKTTIAYSLCEELSTSGRLAASFFCSRLLPECRDINRIIPSIAYQLARSSHPFRFTLTSVLENDPDVHTRLPHLQFDALIVQPLCKVRDTLPNNFVIVIDALDECENKDATSRILDVLLTKSENLPVKFIVSSRPEPEIRDEMTKQSDQDTSRMVLHELDRHAVQADIKTHLQTTLARVQPSEDEIAALVERAGILFIYAATVVRYISYSNFQGNSRARLTNVLSASGMTQKKHKEIDELYTTVLQEALENSELEDTDKDDMQQALRTVICAREPLTVDALSKLLGMDGVNQARAALRPLWSVLHISGTSEVVTTLHASFPDYMLDSLRSGQYYCDPQAHNQFLALRCFDCFRNVRPQFNICGLESSFVSDDAVPGLEERVKQAIAAEMFYAARYWAVHLQSSVSSPDLLRELENFLSERLLLWMEVMNLKKCGGAMPEMIRLVEKCDTAYPETLRALVHDSWRFTMAFASGAVSKSTPHIYASMLPFWPKSSPIARSYIKRSQRMIKADGTAIVRRQHALLTTWYFADPPFSPTFSPDGTQIALGLNNGVILLSTSTGQAVLPSLERDNGTVQSVQFSPDGARMVAGSLDGTVHVWSTQSGETVLGPLKGHTDWVTSIAFSPDGSRIVSGSRDRNVCIWDAYTGELLFDRLVGHDEWVQMTRYSPNGRYIISMGETSGVAVRDSGNGEVLKALRQDNMDGIFCSADISPDSTYIAFGTGNHSVYVWNIQTEQIVLGPLRAATHISRVTSISFSYNGIWIASGSGDSTVCMWDARTGDLLLGPLEGHATFVASVSFSPDDAYIISASGDRTLRLWDARGVQTSENLFTDHVSSVSTVGVSPDGTRVVSASENGPVCVWAVESGAIITRVERSTFQHEYTEVLQVAFSPDGTRILVNTNRGPLVFDAKSGTLCDLHVVHIPFTKLFTPLVVLTVVTFGILLVEPPAEHKLGQDFTATLWMLIKVFLVKTFELTAEGLGIDLLDLKPPPNPLRTLVIQVILLGAGAYAFRDTIFRMADIHLPHISWAGYSPDGTQIVSGSEDGLIQVCDARTNRVTLSISLSATHKYSHRLNFVSFSSDGNRIYSRAGHQKTQIYSADSGELLVDLNDPEWSDMIGFSPDGTRVVMNSDSELISLVDLASRERLYLEKTLPEELGSYLLWGNIIKFSTDGSCIASVLLDGSVGVWSAQTGVLLVEPIKVHVVHVRSLAFSPDGGQITTGSDDGTICMTDVQPTPTRISNSPESPTPFDWRLNGDGWIMDDQSQLLIWVPFELHASLMFPRARRLISRKGWLQLDFKHTFIGELWIKCYQPE</sequence>
<dbReference type="SMART" id="SM00320">
    <property type="entry name" value="WD40"/>
    <property type="match status" value="12"/>
</dbReference>
<dbReference type="InterPro" id="IPR019775">
    <property type="entry name" value="WD40_repeat_CS"/>
</dbReference>
<evidence type="ECO:0000256" key="3">
    <source>
        <dbReference type="PROSITE-ProRule" id="PRU00221"/>
    </source>
</evidence>
<evidence type="ECO:0000256" key="2">
    <source>
        <dbReference type="ARBA" id="ARBA00022737"/>
    </source>
</evidence>
<proteinExistence type="predicted"/>
<feature type="repeat" description="WD" evidence="3">
    <location>
        <begin position="811"/>
        <end position="852"/>
    </location>
</feature>
<evidence type="ECO:0000259" key="5">
    <source>
        <dbReference type="Pfam" id="PF24883"/>
    </source>
</evidence>
<dbReference type="Gene3D" id="2.130.10.10">
    <property type="entry name" value="YVTN repeat-like/Quinoprotein amine dehydrogenase"/>
    <property type="match status" value="4"/>
</dbReference>
<keyword evidence="1 3" id="KW-0853">WD repeat</keyword>
<accession>A0A8H3HDE8</accession>
<feature type="repeat" description="WD" evidence="3">
    <location>
        <begin position="1029"/>
        <end position="1070"/>
    </location>
</feature>
<dbReference type="Gene3D" id="3.40.50.300">
    <property type="entry name" value="P-loop containing nucleotide triphosphate hydrolases"/>
    <property type="match status" value="1"/>
</dbReference>
<dbReference type="InterPro" id="IPR001680">
    <property type="entry name" value="WD40_rpt"/>
</dbReference>
<evidence type="ECO:0000256" key="4">
    <source>
        <dbReference type="SAM" id="MobiDB-lite"/>
    </source>
</evidence>
<evidence type="ECO:0000256" key="1">
    <source>
        <dbReference type="ARBA" id="ARBA00022574"/>
    </source>
</evidence>
<dbReference type="PROSITE" id="PS50294">
    <property type="entry name" value="WD_REPEATS_REGION"/>
    <property type="match status" value="5"/>
</dbReference>
<name>A0A8H3HDE8_9AGAM</name>
<dbReference type="PROSITE" id="PS50082">
    <property type="entry name" value="WD_REPEATS_2"/>
    <property type="match status" value="6"/>
</dbReference>
<feature type="repeat" description="WD" evidence="3">
    <location>
        <begin position="854"/>
        <end position="895"/>
    </location>
</feature>
<feature type="domain" description="Nephrocystin 3-like N-terminal" evidence="5">
    <location>
        <begin position="226"/>
        <end position="379"/>
    </location>
</feature>
<dbReference type="InterPro" id="IPR027417">
    <property type="entry name" value="P-loop_NTPase"/>
</dbReference>
<dbReference type="PANTHER" id="PTHR19848">
    <property type="entry name" value="WD40 REPEAT PROTEIN"/>
    <property type="match status" value="1"/>
</dbReference>
<feature type="region of interest" description="Disordered" evidence="4">
    <location>
        <begin position="1"/>
        <end position="40"/>
    </location>
</feature>
<dbReference type="Proteomes" id="UP000663853">
    <property type="component" value="Unassembled WGS sequence"/>
</dbReference>
<feature type="repeat" description="WD" evidence="3">
    <location>
        <begin position="986"/>
        <end position="1027"/>
    </location>
</feature>
<dbReference type="Pfam" id="PF00400">
    <property type="entry name" value="WD40"/>
    <property type="match status" value="7"/>
</dbReference>